<evidence type="ECO:0000313" key="6">
    <source>
        <dbReference type="Proteomes" id="UP000249542"/>
    </source>
</evidence>
<organism evidence="5 6">
    <name type="scientific">Mesonia algae</name>
    <dbReference type="NCBI Taxonomy" id="213248"/>
    <lineage>
        <taxon>Bacteria</taxon>
        <taxon>Pseudomonadati</taxon>
        <taxon>Bacteroidota</taxon>
        <taxon>Flavobacteriia</taxon>
        <taxon>Flavobacteriales</taxon>
        <taxon>Flavobacteriaceae</taxon>
        <taxon>Mesonia</taxon>
    </lineage>
</organism>
<dbReference type="PROSITE" id="PS50215">
    <property type="entry name" value="ADAM_MEPRO"/>
    <property type="match status" value="1"/>
</dbReference>
<name>A0A2W7HWZ6_9FLAO</name>
<dbReference type="NCBIfam" id="TIGR04183">
    <property type="entry name" value="Por_Secre_tail"/>
    <property type="match status" value="1"/>
</dbReference>
<dbReference type="InterPro" id="IPR026444">
    <property type="entry name" value="Secre_tail"/>
</dbReference>
<dbReference type="InterPro" id="IPR000859">
    <property type="entry name" value="CUB_dom"/>
</dbReference>
<dbReference type="GO" id="GO:0006509">
    <property type="term" value="P:membrane protein ectodomain proteolysis"/>
    <property type="evidence" value="ECO:0007669"/>
    <property type="project" value="TreeGrafter"/>
</dbReference>
<dbReference type="PROSITE" id="PS01180">
    <property type="entry name" value="CUB"/>
    <property type="match status" value="1"/>
</dbReference>
<dbReference type="PANTHER" id="PTHR11905:SF159">
    <property type="entry name" value="ADAM METALLOPROTEASE"/>
    <property type="match status" value="1"/>
</dbReference>
<dbReference type="Pfam" id="PF18962">
    <property type="entry name" value="Por_Secre_tail"/>
    <property type="match status" value="1"/>
</dbReference>
<evidence type="ECO:0000256" key="2">
    <source>
        <dbReference type="ARBA" id="ARBA00023157"/>
    </source>
</evidence>
<dbReference type="Proteomes" id="UP000249542">
    <property type="component" value="Unassembled WGS sequence"/>
</dbReference>
<dbReference type="CDD" id="cd00041">
    <property type="entry name" value="CUB"/>
    <property type="match status" value="1"/>
</dbReference>
<dbReference type="Gene3D" id="3.40.390.10">
    <property type="entry name" value="Collagenase (Catalytic Domain)"/>
    <property type="match status" value="1"/>
</dbReference>
<comment type="caution">
    <text evidence="5">The sequence shown here is derived from an EMBL/GenBank/DDBJ whole genome shotgun (WGS) entry which is preliminary data.</text>
</comment>
<dbReference type="PANTHER" id="PTHR11905">
    <property type="entry name" value="ADAM A DISINTEGRIN AND METALLOPROTEASE DOMAIN"/>
    <property type="match status" value="1"/>
</dbReference>
<feature type="domain" description="Peptidase M12B" evidence="4">
    <location>
        <begin position="215"/>
        <end position="380"/>
    </location>
</feature>
<proteinExistence type="predicted"/>
<keyword evidence="6" id="KW-1185">Reference proteome</keyword>
<evidence type="ECO:0000259" key="4">
    <source>
        <dbReference type="PROSITE" id="PS50215"/>
    </source>
</evidence>
<evidence type="ECO:0000313" key="5">
    <source>
        <dbReference type="EMBL" id="PZW37895.1"/>
    </source>
</evidence>
<keyword evidence="1" id="KW-0732">Signal</keyword>
<keyword evidence="2" id="KW-1015">Disulfide bond</keyword>
<dbReference type="Pfam" id="PF13688">
    <property type="entry name" value="Reprolysin_5"/>
    <property type="match status" value="1"/>
</dbReference>
<dbReference type="InterPro" id="IPR035914">
    <property type="entry name" value="Sperma_CUB_dom_sf"/>
</dbReference>
<reference evidence="5 6" key="1">
    <citation type="submission" date="2018-06" db="EMBL/GenBank/DDBJ databases">
        <title>Genomic Encyclopedia of Archaeal and Bacterial Type Strains, Phase II (KMG-II): from individual species to whole genera.</title>
        <authorList>
            <person name="Goeker M."/>
        </authorList>
    </citation>
    <scope>NUCLEOTIDE SEQUENCE [LARGE SCALE GENOMIC DNA]</scope>
    <source>
        <strain evidence="5 6">DSM 15361</strain>
    </source>
</reference>
<dbReference type="Pfam" id="PF00431">
    <property type="entry name" value="CUB"/>
    <property type="match status" value="1"/>
</dbReference>
<sequence>MKKILFLLSIFSCFSFFGQDIKPIPQKIETYKQNDGEFISFQLFTEIENSEELEKLSTLATDATVLKLDNNQLQKLISEKPKAIEVSFFYQQQEVKVQLLKTNVFTEDFKAFDEKKNLINYDLGAYYQGAIANNPNSLVGFSFFNNEVMGVTSSLDLGNIVLGKIKGSNHFITYADNNLTKENPFECGIDEIQENQNSEKAYEDSLEARSTNTTNCVRVYYEIAYAPYTNNNSDTTQTLNWLTAIHNNIATLYSNDNIQTALSEVMIWTNQDPYQFGYSGNLSYFSTTRTGFNGDLAHLVNYPTTTSVAYLNSLCTQNRFAYSGIDQYYEDVPTYSWTIMAMTHEMGHALGSPHTHACSWNGNNTAIDGCGPNSGNGEGCDAALPTNGGTIMSYCHLVPGVGVNFLNGFGSQPATRIQNTVDSKSCLGSNCSTSSCIASVYDATFSNMTQNSVTVNIVDSYSTQWEYRVYPINSTSNNWINTTTQSVNLTQLQSNSYYVFEIKNVCNNGGSFNTSTRRIFLTDGDYCNGDAFTDTGGINGSYSNDEYLVKTFYPPAGKTYTMTFSQFDLELDYDFMTIYDGDSTDDPIFTNANLISGNNIGGPFVSTHPSGAITVKFVSDAGVTQGGWNASFSCNNLSTTNYASNLFNIYPNPTSAKVQISAEENINEVNVYDTTGRLVKSLKSIESKEAQLDLSKLSSGVYFIKVSSLTSNGTKQIIKN</sequence>
<dbReference type="InterPro" id="IPR024079">
    <property type="entry name" value="MetalloPept_cat_dom_sf"/>
</dbReference>
<dbReference type="SMART" id="SM00042">
    <property type="entry name" value="CUB"/>
    <property type="match status" value="1"/>
</dbReference>
<accession>A0A2W7HWZ6</accession>
<dbReference type="Gene3D" id="2.60.120.290">
    <property type="entry name" value="Spermadhesin, CUB domain"/>
    <property type="match status" value="1"/>
</dbReference>
<evidence type="ECO:0000259" key="3">
    <source>
        <dbReference type="PROSITE" id="PS01180"/>
    </source>
</evidence>
<gene>
    <name evidence="5" type="ORF">LX95_02687</name>
</gene>
<evidence type="ECO:0000256" key="1">
    <source>
        <dbReference type="ARBA" id="ARBA00022729"/>
    </source>
</evidence>
<dbReference type="SUPFAM" id="SSF49854">
    <property type="entry name" value="Spermadhesin, CUB domain"/>
    <property type="match status" value="1"/>
</dbReference>
<dbReference type="GO" id="GO:0004222">
    <property type="term" value="F:metalloendopeptidase activity"/>
    <property type="evidence" value="ECO:0007669"/>
    <property type="project" value="InterPro"/>
</dbReference>
<feature type="domain" description="CUB" evidence="3">
    <location>
        <begin position="527"/>
        <end position="635"/>
    </location>
</feature>
<dbReference type="InterPro" id="IPR001590">
    <property type="entry name" value="Peptidase_M12B"/>
</dbReference>
<protein>
    <submittedName>
        <fullName evidence="5">Putative secreted protein (Por secretion system target)</fullName>
    </submittedName>
</protein>
<dbReference type="EMBL" id="QKYV01000009">
    <property type="protein sequence ID" value="PZW37895.1"/>
    <property type="molecule type" value="Genomic_DNA"/>
</dbReference>
<dbReference type="SUPFAM" id="SSF55486">
    <property type="entry name" value="Metalloproteases ('zincins'), catalytic domain"/>
    <property type="match status" value="1"/>
</dbReference>
<dbReference type="AlphaFoldDB" id="A0A2W7HWZ6"/>
<dbReference type="RefSeq" id="WP_111541951.1">
    <property type="nucleotide sequence ID" value="NZ_QKYV01000009.1"/>
</dbReference>